<evidence type="ECO:0000313" key="3">
    <source>
        <dbReference type="EMBL" id="PQL20877.1"/>
    </source>
</evidence>
<dbReference type="AlphaFoldDB" id="A0A2S7ZCN5"/>
<organism evidence="3 4">
    <name type="scientific">Veillonella denticariosi JCM 15641</name>
    <dbReference type="NCBI Taxonomy" id="1298594"/>
    <lineage>
        <taxon>Bacteria</taxon>
        <taxon>Bacillati</taxon>
        <taxon>Bacillota</taxon>
        <taxon>Negativicutes</taxon>
        <taxon>Veillonellales</taxon>
        <taxon>Veillonellaceae</taxon>
        <taxon>Veillonella</taxon>
    </lineage>
</organism>
<evidence type="ECO:0000256" key="1">
    <source>
        <dbReference type="ARBA" id="ARBA00022679"/>
    </source>
</evidence>
<reference evidence="3 4" key="1">
    <citation type="submission" date="2018-01" db="EMBL/GenBank/DDBJ databases">
        <title>Draft genome sequences of clinical isolates and type strains of oral Veillonella including Veillonella infantum sp., nov.</title>
        <authorList>
            <person name="Mashima I."/>
            <person name="Liao Y.-C."/>
            <person name="Sabharwal A."/>
            <person name="Haase E.M."/>
            <person name="Nakazawa F."/>
            <person name="Scannapieco F.A."/>
        </authorList>
    </citation>
    <scope>NUCLEOTIDE SEQUENCE [LARGE SCALE GENOMIC DNA]</scope>
    <source>
        <strain evidence="3 4">JCM 15641</strain>
    </source>
</reference>
<dbReference type="Gene3D" id="3.90.550.10">
    <property type="entry name" value="Spore Coat Polysaccharide Biosynthesis Protein SpsA, Chain A"/>
    <property type="match status" value="1"/>
</dbReference>
<dbReference type="CDD" id="cd02516">
    <property type="entry name" value="CDP-ME_synthetase"/>
    <property type="match status" value="1"/>
</dbReference>
<dbReference type="InterPro" id="IPR029044">
    <property type="entry name" value="Nucleotide-diphossugar_trans"/>
</dbReference>
<dbReference type="InterPro" id="IPR034683">
    <property type="entry name" value="IspD/TarI"/>
</dbReference>
<gene>
    <name evidence="3" type="ORF">VEHSUH05_00140</name>
</gene>
<evidence type="ECO:0000256" key="2">
    <source>
        <dbReference type="ARBA" id="ARBA00022695"/>
    </source>
</evidence>
<proteinExistence type="predicted"/>
<protein>
    <submittedName>
        <fullName evidence="3">2-C-methyl-D-erythritol 4-phosphate cytidylyltransferase</fullName>
    </submittedName>
</protein>
<dbReference type="GO" id="GO:0005829">
    <property type="term" value="C:cytosol"/>
    <property type="evidence" value="ECO:0007669"/>
    <property type="project" value="TreeGrafter"/>
</dbReference>
<dbReference type="EMBL" id="PPDB01000001">
    <property type="protein sequence ID" value="PQL20877.1"/>
    <property type="molecule type" value="Genomic_DNA"/>
</dbReference>
<dbReference type="GO" id="GO:0050518">
    <property type="term" value="F:2-C-methyl-D-erythritol 4-phosphate cytidylyltransferase activity"/>
    <property type="evidence" value="ECO:0007669"/>
    <property type="project" value="UniProtKB-ARBA"/>
</dbReference>
<accession>A0A2S7ZCN5</accession>
<dbReference type="OrthoDB" id="9806837at2"/>
<dbReference type="Proteomes" id="UP000237916">
    <property type="component" value="Unassembled WGS sequence"/>
</dbReference>
<keyword evidence="1 3" id="KW-0808">Transferase</keyword>
<evidence type="ECO:0000313" key="4">
    <source>
        <dbReference type="Proteomes" id="UP000237916"/>
    </source>
</evidence>
<dbReference type="PANTHER" id="PTHR43015:SF1">
    <property type="entry name" value="D-RIBITOL-5-PHOSPHATE CYTIDYLYLTRANSFERASE"/>
    <property type="match status" value="1"/>
</dbReference>
<comment type="caution">
    <text evidence="3">The sequence shown here is derived from an EMBL/GenBank/DDBJ whole genome shotgun (WGS) entry which is preliminary data.</text>
</comment>
<keyword evidence="2 3" id="KW-0548">Nucleotidyltransferase</keyword>
<dbReference type="STRING" id="1298594.GCA_001312465_02689"/>
<dbReference type="Pfam" id="PF01128">
    <property type="entry name" value="IspD"/>
    <property type="match status" value="1"/>
</dbReference>
<keyword evidence="4" id="KW-1185">Reference proteome</keyword>
<dbReference type="PANTHER" id="PTHR43015">
    <property type="entry name" value="D-RIBITOL-5-PHOSPHATE CYTIDYLYLTRANSFERASE"/>
    <property type="match status" value="1"/>
</dbReference>
<sequence>MNIAVIFAGGTGQRMSSSGTPKQFLEVHQKPIIVHTLEHFQKSASIDHIIIVSLERAIQQVNSLVKEFSLTKVASVVPGGHTGQESIFLGLTECRRLFSETDIVLLHDGVRPIIDDTLIKNCITSVEDHGNAITVAPATETTFIRKEDTNQIGRILERSQCVIAKAPQCFFLRDIYNAHINANKESLEFIDSASMMQYYNNDLFLVEGPAENIKITTPIDFYTFKAYLDVKDSLNVIGL</sequence>
<dbReference type="FunFam" id="3.90.550.10:FF:000003">
    <property type="entry name" value="2-C-methyl-D-erythritol 4-phosphate cytidylyltransferase"/>
    <property type="match status" value="1"/>
</dbReference>
<dbReference type="RefSeq" id="WP_054674809.1">
    <property type="nucleotide sequence ID" value="NZ_PPDB01000001.1"/>
</dbReference>
<name>A0A2S7ZCN5_9FIRM</name>
<dbReference type="SUPFAM" id="SSF53448">
    <property type="entry name" value="Nucleotide-diphospho-sugar transferases"/>
    <property type="match status" value="1"/>
</dbReference>